<comment type="similarity">
    <text evidence="11">Belongs to the IPP isomerase type 2 family.</text>
</comment>
<evidence type="ECO:0000256" key="3">
    <source>
        <dbReference type="ARBA" id="ARBA00022630"/>
    </source>
</evidence>
<evidence type="ECO:0000256" key="2">
    <source>
        <dbReference type="ARBA" id="ARBA00022490"/>
    </source>
</evidence>
<dbReference type="HAMAP" id="MF_00354">
    <property type="entry name" value="Idi_2"/>
    <property type="match status" value="1"/>
</dbReference>
<feature type="binding site" evidence="11">
    <location>
        <position position="152"/>
    </location>
    <ligand>
        <name>Mg(2+)</name>
        <dbReference type="ChEBI" id="CHEBI:18420"/>
    </ligand>
</feature>
<dbReference type="GO" id="GO:0010181">
    <property type="term" value="F:FMN binding"/>
    <property type="evidence" value="ECO:0007669"/>
    <property type="project" value="UniProtKB-UniRule"/>
</dbReference>
<feature type="binding site" evidence="11">
    <location>
        <position position="121"/>
    </location>
    <ligand>
        <name>FMN</name>
        <dbReference type="ChEBI" id="CHEBI:58210"/>
    </ligand>
</feature>
<keyword evidence="4 11" id="KW-0288">FMN</keyword>
<evidence type="ECO:0000256" key="7">
    <source>
        <dbReference type="ARBA" id="ARBA00022857"/>
    </source>
</evidence>
<evidence type="ECO:0000256" key="1">
    <source>
        <dbReference type="ARBA" id="ARBA00001917"/>
    </source>
</evidence>
<reference evidence="13" key="2">
    <citation type="submission" date="2020-09" db="EMBL/GenBank/DDBJ databases">
        <authorList>
            <person name="Sun Q."/>
            <person name="Zhou Y."/>
        </authorList>
    </citation>
    <scope>NUCLEOTIDE SEQUENCE</scope>
    <source>
        <strain evidence="13">CGMCC 1.12785</strain>
    </source>
</reference>
<feature type="binding site" evidence="11">
    <location>
        <begin position="5"/>
        <end position="6"/>
    </location>
    <ligand>
        <name>substrate</name>
    </ligand>
</feature>
<evidence type="ECO:0000256" key="5">
    <source>
        <dbReference type="ARBA" id="ARBA00022723"/>
    </source>
</evidence>
<dbReference type="GO" id="GO:0070402">
    <property type="term" value="F:NADPH binding"/>
    <property type="evidence" value="ECO:0007669"/>
    <property type="project" value="UniProtKB-UniRule"/>
</dbReference>
<dbReference type="GO" id="GO:0008299">
    <property type="term" value="P:isoprenoid biosynthetic process"/>
    <property type="evidence" value="ECO:0007669"/>
    <property type="project" value="UniProtKB-UniRule"/>
</dbReference>
<dbReference type="InterPro" id="IPR000262">
    <property type="entry name" value="FMN-dep_DH"/>
</dbReference>
<keyword evidence="5 11" id="KW-0479">Metal-binding</keyword>
<accession>A0A8J2XIP3</accession>
<dbReference type="GO" id="GO:0004452">
    <property type="term" value="F:isopentenyl-diphosphate delta-isomerase activity"/>
    <property type="evidence" value="ECO:0007669"/>
    <property type="project" value="UniProtKB-UniRule"/>
</dbReference>
<comment type="cofactor">
    <cofactor evidence="11">
        <name>Mg(2+)</name>
        <dbReference type="ChEBI" id="CHEBI:18420"/>
    </cofactor>
</comment>
<keyword evidence="3 11" id="KW-0285">Flavoprotein</keyword>
<dbReference type="EMBL" id="BMFY01000001">
    <property type="protein sequence ID" value="GGA02383.1"/>
    <property type="molecule type" value="Genomic_DNA"/>
</dbReference>
<dbReference type="InterPro" id="IPR011179">
    <property type="entry name" value="IPdP_isomerase"/>
</dbReference>
<dbReference type="RefSeq" id="WP_188548978.1">
    <property type="nucleotide sequence ID" value="NZ_BMFY01000001.1"/>
</dbReference>
<comment type="catalytic activity">
    <reaction evidence="11">
        <text>isopentenyl diphosphate = dimethylallyl diphosphate</text>
        <dbReference type="Rhea" id="RHEA:23284"/>
        <dbReference type="ChEBI" id="CHEBI:57623"/>
        <dbReference type="ChEBI" id="CHEBI:128769"/>
        <dbReference type="EC" id="5.3.3.2"/>
    </reaction>
</comment>
<dbReference type="EC" id="5.3.3.2" evidence="11"/>
<feature type="binding site" evidence="11">
    <location>
        <begin position="279"/>
        <end position="280"/>
    </location>
    <ligand>
        <name>FMN</name>
        <dbReference type="ChEBI" id="CHEBI:58210"/>
    </ligand>
</feature>
<evidence type="ECO:0000313" key="14">
    <source>
        <dbReference type="Proteomes" id="UP000616114"/>
    </source>
</evidence>
<proteinExistence type="inferred from homology"/>
<dbReference type="Gene3D" id="3.20.20.70">
    <property type="entry name" value="Aldolase class I"/>
    <property type="match status" value="1"/>
</dbReference>
<comment type="subcellular location">
    <subcellularLocation>
        <location evidence="11">Cytoplasm</location>
    </subcellularLocation>
</comment>
<dbReference type="GO" id="GO:0005737">
    <property type="term" value="C:cytoplasm"/>
    <property type="evidence" value="ECO:0007669"/>
    <property type="project" value="UniProtKB-SubCell"/>
</dbReference>
<evidence type="ECO:0000313" key="13">
    <source>
        <dbReference type="EMBL" id="GGA02383.1"/>
    </source>
</evidence>
<comment type="subunit">
    <text evidence="10 11">Homooctamer. Dimer of tetramers.</text>
</comment>
<comment type="function">
    <text evidence="11">Involved in the biosynthesis of isoprenoids. Catalyzes the 1,3-allylic rearrangement of the homoallylic substrate isopentenyl (IPP) to its allylic isomer, dimethylallyl diphosphate (DMAPP).</text>
</comment>
<evidence type="ECO:0000256" key="6">
    <source>
        <dbReference type="ARBA" id="ARBA00022842"/>
    </source>
</evidence>
<sequence length="351" mass="37162">MTAERKDQHIELALAQQPGIGANDFDAVRFVHHALAGGDVAAVDLRTSFAGVHWPVPLYINGMTGGSARAGEVNHGLAIAARETGVPIASGSMSAYFKDPSQADTYRVLRRENPDGFVLANINAETSVEQARRGIELLAADALQIHINAVQETAMPEGDRAFSHWPERIAELAAGAGVPVVVKEVGFGLSRRTLERLRDLGVPAADVAGRGGTDFARIENDRRRLGEFAYLSGWGQSAPACLLEAGGLDGIDVLGSGGVRHPLDVVRALALGAAAVGVSGRFLAVLVQEGTEALIAEIRRWQGQLTQLMALLGAVDVPSLRRTDVLITGELAEYCRLRGIDVTGLARRSGT</sequence>
<comment type="cofactor">
    <cofactor evidence="1 11">
        <name>FMN</name>
        <dbReference type="ChEBI" id="CHEBI:58210"/>
    </cofactor>
</comment>
<dbReference type="Proteomes" id="UP000616114">
    <property type="component" value="Unassembled WGS sequence"/>
</dbReference>
<dbReference type="AlphaFoldDB" id="A0A8J2XIP3"/>
<evidence type="ECO:0000256" key="11">
    <source>
        <dbReference type="HAMAP-Rule" id="MF_00354"/>
    </source>
</evidence>
<evidence type="ECO:0000256" key="4">
    <source>
        <dbReference type="ARBA" id="ARBA00022643"/>
    </source>
</evidence>
<dbReference type="GO" id="GO:0016491">
    <property type="term" value="F:oxidoreductase activity"/>
    <property type="evidence" value="ECO:0007669"/>
    <property type="project" value="InterPro"/>
</dbReference>
<dbReference type="Pfam" id="PF01070">
    <property type="entry name" value="FMN_dh"/>
    <property type="match status" value="1"/>
</dbReference>
<dbReference type="PANTHER" id="PTHR43665:SF1">
    <property type="entry name" value="ISOPENTENYL-DIPHOSPHATE DELTA-ISOMERASE"/>
    <property type="match status" value="1"/>
</dbReference>
<feature type="binding site" evidence="11">
    <location>
        <begin position="258"/>
        <end position="260"/>
    </location>
    <ligand>
        <name>FMN</name>
        <dbReference type="ChEBI" id="CHEBI:58210"/>
    </ligand>
</feature>
<gene>
    <name evidence="11 13" type="primary">fni</name>
    <name evidence="13" type="ORF">GCM10011333_01160</name>
</gene>
<keyword evidence="9 11" id="KW-0413">Isomerase</keyword>
<name>A0A8J2XIP3_9MICO</name>
<evidence type="ECO:0000256" key="10">
    <source>
        <dbReference type="ARBA" id="ARBA00025810"/>
    </source>
</evidence>
<dbReference type="CDD" id="cd02811">
    <property type="entry name" value="IDI-2_FMN"/>
    <property type="match status" value="1"/>
</dbReference>
<dbReference type="SUPFAM" id="SSF51395">
    <property type="entry name" value="FMN-linked oxidoreductases"/>
    <property type="match status" value="1"/>
</dbReference>
<dbReference type="InterPro" id="IPR013785">
    <property type="entry name" value="Aldolase_TIM"/>
</dbReference>
<evidence type="ECO:0000256" key="8">
    <source>
        <dbReference type="ARBA" id="ARBA00023229"/>
    </source>
</evidence>
<protein>
    <recommendedName>
        <fullName evidence="11">Isopentenyl-diphosphate delta-isomerase</fullName>
        <shortName evidence="11">IPP isomerase</shortName>
        <ecNumber evidence="11">5.3.3.2</ecNumber>
    </recommendedName>
    <alternativeName>
        <fullName evidence="11">Isopentenyl diphosphate:dimethylallyl diphosphate isomerase</fullName>
    </alternativeName>
    <alternativeName>
        <fullName evidence="11">Isopentenyl pyrophosphate isomerase</fullName>
    </alternativeName>
    <alternativeName>
        <fullName evidence="11">Type 2 isopentenyl diphosphate isomerase</fullName>
        <shortName evidence="11">IDI-2</shortName>
    </alternativeName>
</protein>
<feature type="binding site" evidence="11">
    <location>
        <position position="183"/>
    </location>
    <ligand>
        <name>FMN</name>
        <dbReference type="ChEBI" id="CHEBI:58210"/>
    </ligand>
</feature>
<evidence type="ECO:0000256" key="9">
    <source>
        <dbReference type="ARBA" id="ARBA00023235"/>
    </source>
</evidence>
<comment type="cofactor">
    <cofactor evidence="11">
        <name>NADPH</name>
        <dbReference type="ChEBI" id="CHEBI:57783"/>
    </cofactor>
</comment>
<dbReference type="PANTHER" id="PTHR43665">
    <property type="entry name" value="ISOPENTENYL-DIPHOSPHATE DELTA-ISOMERASE"/>
    <property type="match status" value="1"/>
</dbReference>
<dbReference type="PIRSF" id="PIRSF003314">
    <property type="entry name" value="IPP_isomerase"/>
    <property type="match status" value="1"/>
</dbReference>
<feature type="domain" description="FMN-dependent dehydrogenase" evidence="12">
    <location>
        <begin position="163"/>
        <end position="323"/>
    </location>
</feature>
<organism evidence="13 14">
    <name type="scientific">Sediminivirga luteola</name>
    <dbReference type="NCBI Taxonomy" id="1774748"/>
    <lineage>
        <taxon>Bacteria</taxon>
        <taxon>Bacillati</taxon>
        <taxon>Actinomycetota</taxon>
        <taxon>Actinomycetes</taxon>
        <taxon>Micrococcales</taxon>
        <taxon>Brevibacteriaceae</taxon>
        <taxon>Sediminivirga</taxon>
    </lineage>
</organism>
<keyword evidence="7 11" id="KW-0521">NADP</keyword>
<comment type="caution">
    <text evidence="11">Lacks conserved residue(s) required for the propagation of feature annotation.</text>
</comment>
<dbReference type="NCBIfam" id="TIGR02151">
    <property type="entry name" value="IPP_isom_2"/>
    <property type="match status" value="1"/>
</dbReference>
<feature type="binding site" evidence="11">
    <location>
        <position position="92"/>
    </location>
    <ligand>
        <name>FMN</name>
        <dbReference type="ChEBI" id="CHEBI:58210"/>
    </ligand>
</feature>
<feature type="binding site" evidence="11">
    <location>
        <position position="213"/>
    </location>
    <ligand>
        <name>FMN</name>
        <dbReference type="ChEBI" id="CHEBI:58210"/>
    </ligand>
</feature>
<feature type="binding site" evidence="11">
    <location>
        <position position="151"/>
    </location>
    <ligand>
        <name>substrate</name>
    </ligand>
</feature>
<dbReference type="GO" id="GO:0000287">
    <property type="term" value="F:magnesium ion binding"/>
    <property type="evidence" value="ECO:0007669"/>
    <property type="project" value="UniProtKB-UniRule"/>
</dbReference>
<evidence type="ECO:0000259" key="12">
    <source>
        <dbReference type="Pfam" id="PF01070"/>
    </source>
</evidence>
<keyword evidence="6 11" id="KW-0460">Magnesium</keyword>
<keyword evidence="8 11" id="KW-0414">Isoprene biosynthesis</keyword>
<keyword evidence="14" id="KW-1185">Reference proteome</keyword>
<reference evidence="13" key="1">
    <citation type="journal article" date="2014" name="Int. J. Syst. Evol. Microbiol.">
        <title>Complete genome sequence of Corynebacterium casei LMG S-19264T (=DSM 44701T), isolated from a smear-ripened cheese.</title>
        <authorList>
            <consortium name="US DOE Joint Genome Institute (JGI-PGF)"/>
            <person name="Walter F."/>
            <person name="Albersmeier A."/>
            <person name="Kalinowski J."/>
            <person name="Ruckert C."/>
        </authorList>
    </citation>
    <scope>NUCLEOTIDE SEQUENCE</scope>
    <source>
        <strain evidence="13">CGMCC 1.12785</strain>
    </source>
</reference>
<comment type="caution">
    <text evidence="13">The sequence shown here is derived from an EMBL/GenBank/DDBJ whole genome shotgun (WGS) entry which is preliminary data.</text>
</comment>
<feature type="binding site" evidence="11">
    <location>
        <begin position="62"/>
        <end position="64"/>
    </location>
    <ligand>
        <name>FMN</name>
        <dbReference type="ChEBI" id="CHEBI:58210"/>
    </ligand>
</feature>
<keyword evidence="2 11" id="KW-0963">Cytoplasm</keyword>